<dbReference type="InterPro" id="IPR003736">
    <property type="entry name" value="PAAI_dom"/>
</dbReference>
<dbReference type="EMBL" id="PIQE01000002">
    <property type="protein sequence ID" value="RUO72517.1"/>
    <property type="molecule type" value="Genomic_DNA"/>
</dbReference>
<accession>A0A432Z3Q1</accession>
<feature type="domain" description="Thioesterase" evidence="3">
    <location>
        <begin position="66"/>
        <end position="142"/>
    </location>
</feature>
<dbReference type="PANTHER" id="PTHR21660">
    <property type="entry name" value="THIOESTERASE SUPERFAMILY MEMBER-RELATED"/>
    <property type="match status" value="1"/>
</dbReference>
<comment type="caution">
    <text evidence="4">The sequence shown here is derived from an EMBL/GenBank/DDBJ whole genome shotgun (WGS) entry which is preliminary data.</text>
</comment>
<proteinExistence type="inferred from homology"/>
<dbReference type="InterPro" id="IPR006683">
    <property type="entry name" value="Thioestr_dom"/>
</dbReference>
<dbReference type="CDD" id="cd03443">
    <property type="entry name" value="PaaI_thioesterase"/>
    <property type="match status" value="1"/>
</dbReference>
<dbReference type="Gene3D" id="3.10.129.10">
    <property type="entry name" value="Hotdog Thioesterase"/>
    <property type="match status" value="1"/>
</dbReference>
<dbReference type="InterPro" id="IPR039298">
    <property type="entry name" value="ACOT13"/>
</dbReference>
<comment type="similarity">
    <text evidence="1">Belongs to the thioesterase PaaI family.</text>
</comment>
<keyword evidence="2" id="KW-0378">Hydrolase</keyword>
<dbReference type="InterPro" id="IPR029069">
    <property type="entry name" value="HotDog_dom_sf"/>
</dbReference>
<dbReference type="Pfam" id="PF03061">
    <property type="entry name" value="4HBT"/>
    <property type="match status" value="1"/>
</dbReference>
<dbReference type="NCBIfam" id="TIGR00369">
    <property type="entry name" value="unchar_dom_1"/>
    <property type="match status" value="1"/>
</dbReference>
<reference evidence="5" key="1">
    <citation type="journal article" date="2018" name="Front. Microbiol.">
        <title>Genome-Based Analysis Reveals the Taxonomy and Diversity of the Family Idiomarinaceae.</title>
        <authorList>
            <person name="Liu Y."/>
            <person name="Lai Q."/>
            <person name="Shao Z."/>
        </authorList>
    </citation>
    <scope>NUCLEOTIDE SEQUENCE [LARGE SCALE GENOMIC DNA]</scope>
    <source>
        <strain evidence="5">c121</strain>
    </source>
</reference>
<dbReference type="GO" id="GO:0047617">
    <property type="term" value="F:fatty acyl-CoA hydrolase activity"/>
    <property type="evidence" value="ECO:0007669"/>
    <property type="project" value="InterPro"/>
</dbReference>
<gene>
    <name evidence="4" type="ORF">CWI80_08175</name>
</gene>
<dbReference type="AlphaFoldDB" id="A0A432Z3Q1"/>
<protein>
    <submittedName>
        <fullName evidence="4">PaaI family thioesterase</fullName>
    </submittedName>
</protein>
<name>A0A432Z3Q1_9GAMM</name>
<evidence type="ECO:0000256" key="2">
    <source>
        <dbReference type="ARBA" id="ARBA00022801"/>
    </source>
</evidence>
<sequence length="158" mass="17035">MGGGKVIMNQPDMMLHLPGMERLAAIEASCQHSGMVENLGLILDSAEPGKVTYHYQLKARHVNHIGSLHGGIAATLADSAMAAAALTTLPPNEWITMTDLSIKFIRAVFALDETLTIEGRVDHAGKRMFATNSVILNSEGKIVARAMANAIRLKKDRC</sequence>
<evidence type="ECO:0000313" key="4">
    <source>
        <dbReference type="EMBL" id="RUO72517.1"/>
    </source>
</evidence>
<evidence type="ECO:0000259" key="3">
    <source>
        <dbReference type="Pfam" id="PF03061"/>
    </source>
</evidence>
<dbReference type="STRING" id="1122124.GCA_000423165_01513"/>
<keyword evidence="5" id="KW-1185">Reference proteome</keyword>
<dbReference type="Proteomes" id="UP000287022">
    <property type="component" value="Unassembled WGS sequence"/>
</dbReference>
<organism evidence="4 5">
    <name type="scientific">Pseudidiomarina sediminum</name>
    <dbReference type="NCBI Taxonomy" id="431675"/>
    <lineage>
        <taxon>Bacteria</taxon>
        <taxon>Pseudomonadati</taxon>
        <taxon>Pseudomonadota</taxon>
        <taxon>Gammaproteobacteria</taxon>
        <taxon>Alteromonadales</taxon>
        <taxon>Idiomarinaceae</taxon>
        <taxon>Pseudidiomarina</taxon>
    </lineage>
</organism>
<dbReference type="PANTHER" id="PTHR21660:SF1">
    <property type="entry name" value="ACYL-COENZYME A THIOESTERASE 13"/>
    <property type="match status" value="1"/>
</dbReference>
<dbReference type="SUPFAM" id="SSF54637">
    <property type="entry name" value="Thioesterase/thiol ester dehydrase-isomerase"/>
    <property type="match status" value="1"/>
</dbReference>
<evidence type="ECO:0000256" key="1">
    <source>
        <dbReference type="ARBA" id="ARBA00008324"/>
    </source>
</evidence>
<evidence type="ECO:0000313" key="5">
    <source>
        <dbReference type="Proteomes" id="UP000287022"/>
    </source>
</evidence>